<dbReference type="InterPro" id="IPR020946">
    <property type="entry name" value="Flavin_mOase-like"/>
</dbReference>
<dbReference type="EMBL" id="CP090175">
    <property type="protein sequence ID" value="UJO25085.1"/>
    <property type="molecule type" value="Genomic_DNA"/>
</dbReference>
<sequence length="462" mass="50830">MATTHEAAATIDVVIIDVVIIGARISGMTLAIDLIRLGHGRSFLIIEKGHRIGGTWFDTFAPNPDWSRECPTQPEIQRYLTGTQTIGLRFVVSAVGQLKLPKYPKIPGIEDFAGLDLRGKRVAVIGNGATAIQIVPELAKTAKSLVVFQRSPNWVTPRDDSTISAWRQSMDIREAYWSVLVDTDGETHQTLKSIASQQLNTQLPGDERSELRKVLTPNYPPGCKRILISDDYYPALGKPHVTLKTAAIEKITDEGIRASTGWNSAKVDGIIYATGFQATQFLSPIHIGVSGQDTLAERWTKGAYAFKGIMVPKLPNFAIMYGPNTDLGHSARGYLRITPRESATKAWNDKLQASLGRSTLASDQCSSWYKSDNGLIATNWSETVVDYQLEVSTIDWSEYEMQGPGASDLRAKGRVSWSRVVEESQPWFSSWTSVISIGLPVRVLAAATLLSSRWLQTLILPG</sequence>
<keyword evidence="4" id="KW-0560">Oxidoreductase</keyword>
<gene>
    <name evidence="5" type="ORF">CLAFUR5_14184</name>
</gene>
<evidence type="ECO:0000313" key="5">
    <source>
        <dbReference type="EMBL" id="UJO25085.1"/>
    </source>
</evidence>
<keyword evidence="6" id="KW-1185">Reference proteome</keyword>
<dbReference type="GO" id="GO:0050660">
    <property type="term" value="F:flavin adenine dinucleotide binding"/>
    <property type="evidence" value="ECO:0007669"/>
    <property type="project" value="InterPro"/>
</dbReference>
<keyword evidence="5" id="KW-0503">Monooxygenase</keyword>
<proteinExistence type="inferred from homology"/>
<dbReference type="Proteomes" id="UP000756132">
    <property type="component" value="Chromosome 13"/>
</dbReference>
<dbReference type="PANTHER" id="PTHR42877">
    <property type="entry name" value="L-ORNITHINE N(5)-MONOOXYGENASE-RELATED"/>
    <property type="match status" value="1"/>
</dbReference>
<dbReference type="InterPro" id="IPR051209">
    <property type="entry name" value="FAD-bind_Monooxygenase_sf"/>
</dbReference>
<dbReference type="Gene3D" id="3.50.50.60">
    <property type="entry name" value="FAD/NAD(P)-binding domain"/>
    <property type="match status" value="3"/>
</dbReference>
<dbReference type="SUPFAM" id="SSF51905">
    <property type="entry name" value="FAD/NAD(P)-binding domain"/>
    <property type="match status" value="1"/>
</dbReference>
<dbReference type="Pfam" id="PF13450">
    <property type="entry name" value="NAD_binding_8"/>
    <property type="match status" value="1"/>
</dbReference>
<evidence type="ECO:0000256" key="1">
    <source>
        <dbReference type="ARBA" id="ARBA00010139"/>
    </source>
</evidence>
<dbReference type="RefSeq" id="XP_047769451.1">
    <property type="nucleotide sequence ID" value="XM_047913332.1"/>
</dbReference>
<reference evidence="5" key="2">
    <citation type="journal article" date="2022" name="Microb. Genom.">
        <title>A chromosome-scale genome assembly of the tomato pathogen Cladosporium fulvum reveals a compartmentalized genome architecture and the presence of a dispensable chromosome.</title>
        <authorList>
            <person name="Zaccaron A.Z."/>
            <person name="Chen L.H."/>
            <person name="Samaras A."/>
            <person name="Stergiopoulos I."/>
        </authorList>
    </citation>
    <scope>NUCLEOTIDE SEQUENCE</scope>
    <source>
        <strain evidence="5">Race5_Kim</strain>
    </source>
</reference>
<name>A0A9Q8PMD0_PASFU</name>
<keyword evidence="2" id="KW-0285">Flavoprotein</keyword>
<evidence type="ECO:0000256" key="2">
    <source>
        <dbReference type="ARBA" id="ARBA00022630"/>
    </source>
</evidence>
<protein>
    <submittedName>
        <fullName evidence="5">FAD-binding monooxygenase ktnD</fullName>
    </submittedName>
</protein>
<reference evidence="5" key="1">
    <citation type="submission" date="2021-12" db="EMBL/GenBank/DDBJ databases">
        <authorList>
            <person name="Zaccaron A."/>
            <person name="Stergiopoulos I."/>
        </authorList>
    </citation>
    <scope>NUCLEOTIDE SEQUENCE</scope>
    <source>
        <strain evidence="5">Race5_Kim</strain>
    </source>
</reference>
<dbReference type="PANTHER" id="PTHR42877:SF4">
    <property type="entry name" value="FAD_NAD(P)-BINDING DOMAIN-CONTAINING PROTEIN-RELATED"/>
    <property type="match status" value="1"/>
</dbReference>
<dbReference type="InterPro" id="IPR036188">
    <property type="entry name" value="FAD/NAD-bd_sf"/>
</dbReference>
<accession>A0A9Q8PMD0</accession>
<dbReference type="KEGG" id="ffu:CLAFUR5_14184"/>
<evidence type="ECO:0000256" key="4">
    <source>
        <dbReference type="ARBA" id="ARBA00023002"/>
    </source>
</evidence>
<dbReference type="OrthoDB" id="74360at2759"/>
<dbReference type="GO" id="GO:0050661">
    <property type="term" value="F:NADP binding"/>
    <property type="evidence" value="ECO:0007669"/>
    <property type="project" value="InterPro"/>
</dbReference>
<organism evidence="5 6">
    <name type="scientific">Passalora fulva</name>
    <name type="common">Tomato leaf mold</name>
    <name type="synonym">Cladosporium fulvum</name>
    <dbReference type="NCBI Taxonomy" id="5499"/>
    <lineage>
        <taxon>Eukaryota</taxon>
        <taxon>Fungi</taxon>
        <taxon>Dikarya</taxon>
        <taxon>Ascomycota</taxon>
        <taxon>Pezizomycotina</taxon>
        <taxon>Dothideomycetes</taxon>
        <taxon>Dothideomycetidae</taxon>
        <taxon>Mycosphaerellales</taxon>
        <taxon>Mycosphaerellaceae</taxon>
        <taxon>Fulvia</taxon>
    </lineage>
</organism>
<evidence type="ECO:0000256" key="3">
    <source>
        <dbReference type="ARBA" id="ARBA00022827"/>
    </source>
</evidence>
<dbReference type="AlphaFoldDB" id="A0A9Q8PMD0"/>
<dbReference type="Pfam" id="PF00743">
    <property type="entry name" value="FMO-like"/>
    <property type="match status" value="1"/>
</dbReference>
<evidence type="ECO:0000313" key="6">
    <source>
        <dbReference type="Proteomes" id="UP000756132"/>
    </source>
</evidence>
<dbReference type="GeneID" id="71994062"/>
<dbReference type="GO" id="GO:0004499">
    <property type="term" value="F:N,N-dimethylaniline monooxygenase activity"/>
    <property type="evidence" value="ECO:0007669"/>
    <property type="project" value="InterPro"/>
</dbReference>
<keyword evidence="3" id="KW-0274">FAD</keyword>
<comment type="similarity">
    <text evidence="1">Belongs to the FAD-binding monooxygenase family.</text>
</comment>